<dbReference type="PROSITE" id="PS00070">
    <property type="entry name" value="ALDEHYDE_DEHYDR_CYS"/>
    <property type="match status" value="1"/>
</dbReference>
<proteinExistence type="inferred from homology"/>
<evidence type="ECO:0000256" key="2">
    <source>
        <dbReference type="ARBA" id="ARBA00023002"/>
    </source>
</evidence>
<evidence type="ECO:0000256" key="5">
    <source>
        <dbReference type="PROSITE-ProRule" id="PRU10007"/>
    </source>
</evidence>
<accession>A0ABT1IJ53</accession>
<comment type="catalytic activity">
    <reaction evidence="4">
        <text>an aldehyde + NAD(+) + H2O = a carboxylate + NADH + 2 H(+)</text>
        <dbReference type="Rhea" id="RHEA:16185"/>
        <dbReference type="ChEBI" id="CHEBI:15377"/>
        <dbReference type="ChEBI" id="CHEBI:15378"/>
        <dbReference type="ChEBI" id="CHEBI:17478"/>
        <dbReference type="ChEBI" id="CHEBI:29067"/>
        <dbReference type="ChEBI" id="CHEBI:57540"/>
        <dbReference type="ChEBI" id="CHEBI:57945"/>
        <dbReference type="EC" id="1.2.1.3"/>
    </reaction>
</comment>
<evidence type="ECO:0000256" key="3">
    <source>
        <dbReference type="ARBA" id="ARBA00024226"/>
    </source>
</evidence>
<comment type="caution">
    <text evidence="8">The sequence shown here is derived from an EMBL/GenBank/DDBJ whole genome shotgun (WGS) entry which is preliminary data.</text>
</comment>
<organism evidence="8 9">
    <name type="scientific">Actinokineospora diospyrosa</name>
    <dbReference type="NCBI Taxonomy" id="103728"/>
    <lineage>
        <taxon>Bacteria</taxon>
        <taxon>Bacillati</taxon>
        <taxon>Actinomycetota</taxon>
        <taxon>Actinomycetes</taxon>
        <taxon>Pseudonocardiales</taxon>
        <taxon>Pseudonocardiaceae</taxon>
        <taxon>Actinokineospora</taxon>
    </lineage>
</organism>
<evidence type="ECO:0000256" key="1">
    <source>
        <dbReference type="ARBA" id="ARBA00009986"/>
    </source>
</evidence>
<dbReference type="InterPro" id="IPR016162">
    <property type="entry name" value="Ald_DH_N"/>
</dbReference>
<evidence type="ECO:0000259" key="7">
    <source>
        <dbReference type="Pfam" id="PF00171"/>
    </source>
</evidence>
<dbReference type="InterPro" id="IPR016163">
    <property type="entry name" value="Ald_DH_C"/>
</dbReference>
<dbReference type="Pfam" id="PF00171">
    <property type="entry name" value="Aldedh"/>
    <property type="match status" value="1"/>
</dbReference>
<name>A0ABT1IJ53_9PSEU</name>
<feature type="domain" description="Aldehyde dehydrogenase" evidence="7">
    <location>
        <begin position="16"/>
        <end position="468"/>
    </location>
</feature>
<dbReference type="Gene3D" id="3.40.309.10">
    <property type="entry name" value="Aldehyde Dehydrogenase, Chain A, domain 2"/>
    <property type="match status" value="1"/>
</dbReference>
<dbReference type="PANTHER" id="PTHR42804">
    <property type="entry name" value="ALDEHYDE DEHYDROGENASE"/>
    <property type="match status" value="1"/>
</dbReference>
<evidence type="ECO:0000313" key="9">
    <source>
        <dbReference type="Proteomes" id="UP001205185"/>
    </source>
</evidence>
<reference evidence="8 9" key="1">
    <citation type="submission" date="2022-06" db="EMBL/GenBank/DDBJ databases">
        <title>Genomic Encyclopedia of Archaeal and Bacterial Type Strains, Phase II (KMG-II): from individual species to whole genera.</title>
        <authorList>
            <person name="Goeker M."/>
        </authorList>
    </citation>
    <scope>NUCLEOTIDE SEQUENCE [LARGE SCALE GENOMIC DNA]</scope>
    <source>
        <strain evidence="8 9">DSM 44255</strain>
    </source>
</reference>
<dbReference type="InterPro" id="IPR016160">
    <property type="entry name" value="Ald_DH_CS_CYS"/>
</dbReference>
<dbReference type="InterPro" id="IPR016161">
    <property type="entry name" value="Ald_DH/histidinol_DH"/>
</dbReference>
<evidence type="ECO:0000256" key="6">
    <source>
        <dbReference type="RuleBase" id="RU003345"/>
    </source>
</evidence>
<dbReference type="EMBL" id="JAMTCO010000013">
    <property type="protein sequence ID" value="MCP2272680.1"/>
    <property type="molecule type" value="Genomic_DNA"/>
</dbReference>
<evidence type="ECO:0000256" key="4">
    <source>
        <dbReference type="ARBA" id="ARBA00049194"/>
    </source>
</evidence>
<comment type="similarity">
    <text evidence="1 6">Belongs to the aldehyde dehydrogenase family.</text>
</comment>
<dbReference type="PROSITE" id="PS00687">
    <property type="entry name" value="ALDEHYDE_DEHYDR_GLU"/>
    <property type="match status" value="1"/>
</dbReference>
<gene>
    <name evidence="8" type="ORF">LV75_005206</name>
</gene>
<dbReference type="Gene3D" id="3.40.605.10">
    <property type="entry name" value="Aldehyde Dehydrogenase, Chain A, domain 1"/>
    <property type="match status" value="1"/>
</dbReference>
<dbReference type="InterPro" id="IPR015590">
    <property type="entry name" value="Aldehyde_DH_dom"/>
</dbReference>
<protein>
    <recommendedName>
        <fullName evidence="3">aldehyde dehydrogenase (NAD(+))</fullName>
        <ecNumber evidence="3">1.2.1.3</ecNumber>
    </recommendedName>
</protein>
<keyword evidence="2 6" id="KW-0560">Oxidoreductase</keyword>
<feature type="active site" evidence="5">
    <location>
        <position position="246"/>
    </location>
</feature>
<dbReference type="Proteomes" id="UP001205185">
    <property type="component" value="Unassembled WGS sequence"/>
</dbReference>
<sequence>MGQAVRIEDFFVDGVWIPSSGQDDLQVFDPSVGRSRGVVRTASAGDVDQACAAAARAFPGWSSLHPEQRAAYVAAVGRGLAERAGELADAITAEVGTPRHKCVALQVNPAVAAFASAARLGAALQADERIDNTTVRRVPVGVVACITPWNYPLFQIASKIAAALVAGCTVVLKPSEIAPSCVVHLVEAASALPPGVLNVVFGDGPGTGETLVRHPAVDFVSFTGSTRAGRRIAAVAGEQVKQVSLELGGKSASIVLPGADLTTAITKTLAKTFQNSGQTCAALTRLLVPRTDLAQARTALNRLVPAFTTGDPTDPTTELGPVTTAAQHEKIVTLTSDARARGIDLIASGPITATPPGYYVPAQAYLTDPNDPLAQEEIFGPILATIPYDNISEAVSIANNSPYGLSGSVWASTPEQAAAVATQIRTGSVSINGAPTHPDAPFGGFRMSGFGRERGAHGILDFLTTQSVHF</sequence>
<dbReference type="InterPro" id="IPR029510">
    <property type="entry name" value="Ald_DH_CS_GLU"/>
</dbReference>
<dbReference type="SUPFAM" id="SSF53720">
    <property type="entry name" value="ALDH-like"/>
    <property type="match status" value="1"/>
</dbReference>
<dbReference type="EC" id="1.2.1.3" evidence="3"/>
<dbReference type="PANTHER" id="PTHR42804:SF1">
    <property type="entry name" value="ALDEHYDE DEHYDROGENASE-RELATED"/>
    <property type="match status" value="1"/>
</dbReference>
<evidence type="ECO:0000313" key="8">
    <source>
        <dbReference type="EMBL" id="MCP2272680.1"/>
    </source>
</evidence>
<keyword evidence="9" id="KW-1185">Reference proteome</keyword>